<dbReference type="EMBL" id="JAVRHX010000002">
    <property type="protein sequence ID" value="MDT0594966.1"/>
    <property type="molecule type" value="Genomic_DNA"/>
</dbReference>
<accession>A0ABU2ZRE6</accession>
<name>A0ABU2ZRE6_9ALTE</name>
<reference evidence="2 3" key="1">
    <citation type="submission" date="2023-09" db="EMBL/GenBank/DDBJ databases">
        <authorList>
            <person name="Rey-Velasco X."/>
        </authorList>
    </citation>
    <scope>NUCLEOTIDE SEQUENCE [LARGE SCALE GENOMIC DNA]</scope>
    <source>
        <strain evidence="2 3">P117</strain>
    </source>
</reference>
<organism evidence="2 3">
    <name type="scientific">Glaciecola petra</name>
    <dbReference type="NCBI Taxonomy" id="3075602"/>
    <lineage>
        <taxon>Bacteria</taxon>
        <taxon>Pseudomonadati</taxon>
        <taxon>Pseudomonadota</taxon>
        <taxon>Gammaproteobacteria</taxon>
        <taxon>Alteromonadales</taxon>
        <taxon>Alteromonadaceae</taxon>
        <taxon>Glaciecola</taxon>
    </lineage>
</organism>
<dbReference type="Pfam" id="PF08547">
    <property type="entry name" value="CIA30"/>
    <property type="match status" value="1"/>
</dbReference>
<dbReference type="InterPro" id="IPR008979">
    <property type="entry name" value="Galactose-bd-like_sf"/>
</dbReference>
<gene>
    <name evidence="2" type="ORF">RM552_08950</name>
</gene>
<evidence type="ECO:0000313" key="2">
    <source>
        <dbReference type="EMBL" id="MDT0594966.1"/>
    </source>
</evidence>
<dbReference type="Proteomes" id="UP001253545">
    <property type="component" value="Unassembled WGS sequence"/>
</dbReference>
<comment type="caution">
    <text evidence="2">The sequence shown here is derived from an EMBL/GenBank/DDBJ whole genome shotgun (WGS) entry which is preliminary data.</text>
</comment>
<evidence type="ECO:0000259" key="1">
    <source>
        <dbReference type="Pfam" id="PF08547"/>
    </source>
</evidence>
<dbReference type="RefSeq" id="WP_311368485.1">
    <property type="nucleotide sequence ID" value="NZ_JAVRHX010000002.1"/>
</dbReference>
<keyword evidence="3" id="KW-1185">Reference proteome</keyword>
<feature type="domain" description="NADH:ubiquinone oxidoreductase intermediate-associated protein 30" evidence="1">
    <location>
        <begin position="64"/>
        <end position="196"/>
    </location>
</feature>
<protein>
    <submittedName>
        <fullName evidence="2">CIA30 family protein</fullName>
    </submittedName>
</protein>
<dbReference type="SUPFAM" id="SSF49785">
    <property type="entry name" value="Galactose-binding domain-like"/>
    <property type="match status" value="1"/>
</dbReference>
<dbReference type="InterPro" id="IPR013857">
    <property type="entry name" value="NADH-UbQ_OxRdtase-assoc_prot30"/>
</dbReference>
<sequence>MQHDSKRTRFLRFATKFTFIIGTLFALILHFGASATEKVSAKPAALIDNFSNSINNNFGYPRQFINDTVVGGNTQAQQEVSNGKIHLSGEVVPPRGQPGWASTVLLLSGEAQSIDASHYQGLRIRIKINTGSVSISVNSNDVKNFDYHATVINAATDGKYHEITIPFNSLQRMWSEQTQLNTKALNSLSIVAFGLKKTAFDFEIDEISFY</sequence>
<evidence type="ECO:0000313" key="3">
    <source>
        <dbReference type="Proteomes" id="UP001253545"/>
    </source>
</evidence>
<proteinExistence type="predicted"/>